<feature type="non-terminal residue" evidence="3">
    <location>
        <position position="1"/>
    </location>
</feature>
<organism evidence="3 4">
    <name type="scientific">Chiloscyllium punctatum</name>
    <name type="common">Brownbanded bambooshark</name>
    <name type="synonym">Hemiscyllium punctatum</name>
    <dbReference type="NCBI Taxonomy" id="137246"/>
    <lineage>
        <taxon>Eukaryota</taxon>
        <taxon>Metazoa</taxon>
        <taxon>Chordata</taxon>
        <taxon>Craniata</taxon>
        <taxon>Vertebrata</taxon>
        <taxon>Chondrichthyes</taxon>
        <taxon>Elasmobranchii</taxon>
        <taxon>Galeomorphii</taxon>
        <taxon>Galeoidea</taxon>
        <taxon>Orectolobiformes</taxon>
        <taxon>Hemiscylliidae</taxon>
        <taxon>Chiloscyllium</taxon>
    </lineage>
</organism>
<feature type="region of interest" description="Disordered" evidence="1">
    <location>
        <begin position="48"/>
        <end position="154"/>
    </location>
</feature>
<evidence type="ECO:0000256" key="1">
    <source>
        <dbReference type="SAM" id="MobiDB-lite"/>
    </source>
</evidence>
<feature type="compositionally biased region" description="Polar residues" evidence="1">
    <location>
        <begin position="71"/>
        <end position="93"/>
    </location>
</feature>
<reference evidence="3 4" key="1">
    <citation type="journal article" date="2018" name="Nat. Ecol. Evol.">
        <title>Shark genomes provide insights into elasmobranch evolution and the origin of vertebrates.</title>
        <authorList>
            <person name="Hara Y"/>
            <person name="Yamaguchi K"/>
            <person name="Onimaru K"/>
            <person name="Kadota M"/>
            <person name="Koyanagi M"/>
            <person name="Keeley SD"/>
            <person name="Tatsumi K"/>
            <person name="Tanaka K"/>
            <person name="Motone F"/>
            <person name="Kageyama Y"/>
            <person name="Nozu R"/>
            <person name="Adachi N"/>
            <person name="Nishimura O"/>
            <person name="Nakagawa R"/>
            <person name="Tanegashima C"/>
            <person name="Kiyatake I"/>
            <person name="Matsumoto R"/>
            <person name="Murakumo K"/>
            <person name="Nishida K"/>
            <person name="Terakita A"/>
            <person name="Kuratani S"/>
            <person name="Sato K"/>
            <person name="Hyodo S Kuraku.S."/>
        </authorList>
    </citation>
    <scope>NUCLEOTIDE SEQUENCE [LARGE SCALE GENOMIC DNA]</scope>
</reference>
<accession>A0A401T8S3</accession>
<dbReference type="AlphaFoldDB" id="A0A401T8S3"/>
<evidence type="ECO:0000313" key="3">
    <source>
        <dbReference type="EMBL" id="GCC39002.1"/>
    </source>
</evidence>
<keyword evidence="4" id="KW-1185">Reference proteome</keyword>
<comment type="caution">
    <text evidence="3">The sequence shown here is derived from an EMBL/GenBank/DDBJ whole genome shotgun (WGS) entry which is preliminary data.</text>
</comment>
<dbReference type="EMBL" id="BEZZ01019466">
    <property type="protein sequence ID" value="GCC39002.1"/>
    <property type="molecule type" value="Genomic_DNA"/>
</dbReference>
<sequence length="154" mass="16500">ILTFSLVLLVFPSYNLIQLETPVNKQGYKPTGVISRTILTELESSRISGLPDRSLSDAQGSVHLQEEADLFSNNSQEQGNRSAPVGQMSQSLRVSHPEDSQLQDSVGNSSSGRQEDTSDSGMPIPSTGHLQQGPQTEALLGNALSVKPGHADEM</sequence>
<feature type="signal peptide" evidence="2">
    <location>
        <begin position="1"/>
        <end position="17"/>
    </location>
</feature>
<keyword evidence="2" id="KW-0732">Signal</keyword>
<dbReference type="OrthoDB" id="10415761at2759"/>
<name>A0A401T8S3_CHIPU</name>
<gene>
    <name evidence="3" type="ORF">chiPu_0023343</name>
</gene>
<feature type="chain" id="PRO_5019010821" evidence="2">
    <location>
        <begin position="18"/>
        <end position="154"/>
    </location>
</feature>
<evidence type="ECO:0000313" key="4">
    <source>
        <dbReference type="Proteomes" id="UP000287033"/>
    </source>
</evidence>
<proteinExistence type="predicted"/>
<protein>
    <submittedName>
        <fullName evidence="3">Uncharacterized protein</fullName>
    </submittedName>
</protein>
<feature type="compositionally biased region" description="Polar residues" evidence="1">
    <location>
        <begin position="100"/>
        <end position="112"/>
    </location>
</feature>
<dbReference type="Proteomes" id="UP000287033">
    <property type="component" value="Unassembled WGS sequence"/>
</dbReference>
<evidence type="ECO:0000256" key="2">
    <source>
        <dbReference type="SAM" id="SignalP"/>
    </source>
</evidence>